<protein>
    <recommendedName>
        <fullName evidence="3">Gfo/Idh/MocA-like oxidoreductase N-terminal domain-containing protein</fullName>
    </recommendedName>
</protein>
<accession>A0A7S1CB59</accession>
<name>A0A7S1CB59_9STRA</name>
<proteinExistence type="predicted"/>
<evidence type="ECO:0000256" key="1">
    <source>
        <dbReference type="SAM" id="MobiDB-lite"/>
    </source>
</evidence>
<gene>
    <name evidence="2" type="ORF">BSP0115_LOCUS6181</name>
</gene>
<evidence type="ECO:0008006" key="3">
    <source>
        <dbReference type="Google" id="ProtNLM"/>
    </source>
</evidence>
<evidence type="ECO:0000313" key="2">
    <source>
        <dbReference type="EMBL" id="CAD8912929.1"/>
    </source>
</evidence>
<dbReference type="EMBL" id="HBFS01008964">
    <property type="protein sequence ID" value="CAD8912929.1"/>
    <property type="molecule type" value="Transcribed_RNA"/>
</dbReference>
<sequence>MAAAVVLGLGHHACKVHWPTLERAGVRVALAVDIAAARPRISAFLSSPGRVQPDALLLLDEAPGSGSGSRTAHHGGEGCARGGDEYDVAETGTLYGPGGAVVRRTTLAAELDRVYRERAQEQAREREWDGRLAVGGGAGGAGASDCGMRVIVSSDGRAHLAHATAALSRGRTALLIDKPVSAPPSLATAEGAAAALVSDVDTIAAAAAATSSTVDVLVQRRYHEQYEWLCDDVLAPFVARWGVPLSSLAIEEADGRMTLPHEWTHATHSYATGHGKLLHSGYHMVDLARVICNAGGVRAPLRVAGVAATLGSDAVAAADDVDWRRLFGDDDGEALARAQAAVSAGGVVGLAALGELDVHAILEAVEGERLRATVTLALLHNSLSHRAAAATPADTYKGAGRVKRERVTARVGHLLAVDIERDDAFEAGVYRARVARNAALLGGPATQTETFRLRERGVGIDEHGAKKELIDDWLRRPGATKSTLASHAASVSVTAELYAAVERSTRRRRHSVATTEAAREEETAAAAAVAATATATGAAGSGPWTPTSMPKPASRAGAKGNAAAAAAGVPCQARRRASCTGDRLARRRASV</sequence>
<organism evidence="2">
    <name type="scientific">Bicosoecida sp. CB-2014</name>
    <dbReference type="NCBI Taxonomy" id="1486930"/>
    <lineage>
        <taxon>Eukaryota</taxon>
        <taxon>Sar</taxon>
        <taxon>Stramenopiles</taxon>
        <taxon>Bigyra</taxon>
        <taxon>Opalozoa</taxon>
        <taxon>Bicosoecida</taxon>
    </lineage>
</organism>
<feature type="region of interest" description="Disordered" evidence="1">
    <location>
        <begin position="534"/>
        <end position="591"/>
    </location>
</feature>
<reference evidence="2" key="1">
    <citation type="submission" date="2021-01" db="EMBL/GenBank/DDBJ databases">
        <authorList>
            <person name="Corre E."/>
            <person name="Pelletier E."/>
            <person name="Niang G."/>
            <person name="Scheremetjew M."/>
            <person name="Finn R."/>
            <person name="Kale V."/>
            <person name="Holt S."/>
            <person name="Cochrane G."/>
            <person name="Meng A."/>
            <person name="Brown T."/>
            <person name="Cohen L."/>
        </authorList>
    </citation>
    <scope>NUCLEOTIDE SEQUENCE</scope>
    <source>
        <strain evidence="2">Ms1</strain>
    </source>
</reference>
<feature type="compositionally biased region" description="Low complexity" evidence="1">
    <location>
        <begin position="553"/>
        <end position="572"/>
    </location>
</feature>
<dbReference type="AlphaFoldDB" id="A0A7S1CB59"/>